<dbReference type="InterPro" id="IPR011711">
    <property type="entry name" value="GntR_C"/>
</dbReference>
<dbReference type="Gene3D" id="1.20.120.530">
    <property type="entry name" value="GntR ligand-binding domain-like"/>
    <property type="match status" value="1"/>
</dbReference>
<dbReference type="PRINTS" id="PR00035">
    <property type="entry name" value="HTHGNTR"/>
</dbReference>
<evidence type="ECO:0000313" key="7">
    <source>
        <dbReference type="Proteomes" id="UP000001176"/>
    </source>
</evidence>
<keyword evidence="7" id="KW-1185">Reference proteome</keyword>
<dbReference type="RefSeq" id="WP_012223875.1">
    <property type="nucleotide sequence ID" value="NC_010125.1"/>
</dbReference>
<dbReference type="PANTHER" id="PTHR43537">
    <property type="entry name" value="TRANSCRIPTIONAL REGULATOR, GNTR FAMILY"/>
    <property type="match status" value="1"/>
</dbReference>
<dbReference type="GO" id="GO:0003677">
    <property type="term" value="F:DNA binding"/>
    <property type="evidence" value="ECO:0007669"/>
    <property type="project" value="UniProtKB-KW"/>
</dbReference>
<dbReference type="InterPro" id="IPR036388">
    <property type="entry name" value="WH-like_DNA-bd_sf"/>
</dbReference>
<dbReference type="SUPFAM" id="SSF46785">
    <property type="entry name" value="Winged helix' DNA-binding domain"/>
    <property type="match status" value="1"/>
</dbReference>
<dbReference type="Pfam" id="PF07729">
    <property type="entry name" value="FCD"/>
    <property type="match status" value="1"/>
</dbReference>
<dbReference type="PROSITE" id="PS50949">
    <property type="entry name" value="HTH_GNTR"/>
    <property type="match status" value="1"/>
</dbReference>
<dbReference type="Pfam" id="PF00392">
    <property type="entry name" value="GntR"/>
    <property type="match status" value="1"/>
</dbReference>
<dbReference type="GO" id="GO:0003700">
    <property type="term" value="F:DNA-binding transcription factor activity"/>
    <property type="evidence" value="ECO:0007669"/>
    <property type="project" value="InterPro"/>
</dbReference>
<evidence type="ECO:0000313" key="6">
    <source>
        <dbReference type="EMBL" id="CAP54945.1"/>
    </source>
</evidence>
<evidence type="ECO:0000256" key="1">
    <source>
        <dbReference type="ARBA" id="ARBA00023015"/>
    </source>
</evidence>
<dbReference type="AlphaFoldDB" id="A9HCH0"/>
<dbReference type="InterPro" id="IPR036390">
    <property type="entry name" value="WH_DNA-bd_sf"/>
</dbReference>
<sequence length="252" mass="27781">MTAPISLSRLPRPSLVDAALAAMRERITSGDWPVGQRIPKETELAEMLQIGRNTVREALRVLSHAGMIEVRQGDGTYVRALHEPATIMAQVSHTSLRDHFELRVMLETESARLAALRRTTRDIRRMGAALKARGERSSYSDLARFLDLDASFHLAVAEASHNDALIPLYRYFLDAAREAALSALVEHGVTEPKLELHERLFQAIEAGDALRAVRAARAILQPLIAAFTDGKSPGTAAARGVRKRAAQERHKA</sequence>
<dbReference type="KEGG" id="gdi:GDI1002"/>
<dbReference type="Proteomes" id="UP000001176">
    <property type="component" value="Chromosome"/>
</dbReference>
<dbReference type="InterPro" id="IPR008920">
    <property type="entry name" value="TF_FadR/GntR_C"/>
</dbReference>
<name>A9HCH0_GLUDA</name>
<feature type="domain" description="HTH gntR-type" evidence="5">
    <location>
        <begin position="13"/>
        <end position="81"/>
    </location>
</feature>
<dbReference type="PANTHER" id="PTHR43537:SF47">
    <property type="entry name" value="REGULATORY PROTEIN GNTR HTH"/>
    <property type="match status" value="1"/>
</dbReference>
<dbReference type="Gene3D" id="1.10.10.10">
    <property type="entry name" value="Winged helix-like DNA-binding domain superfamily/Winged helix DNA-binding domain"/>
    <property type="match status" value="1"/>
</dbReference>
<evidence type="ECO:0000256" key="3">
    <source>
        <dbReference type="ARBA" id="ARBA00023163"/>
    </source>
</evidence>
<reference evidence="6 7" key="1">
    <citation type="journal article" date="2009" name="BMC Genomics">
        <title>Complete genome sequence of the sugarcane nitrogen-fixing endophyte Gluconacetobacter diazotrophicus Pal5.</title>
        <authorList>
            <person name="Bertalan M."/>
            <person name="Albano R."/>
            <person name="Padua V."/>
            <person name="Rouws L."/>
            <person name="Rojas C."/>
            <person name="Hemerly A."/>
            <person name="Teixeira K."/>
            <person name="Schwab S."/>
            <person name="Araujo J."/>
            <person name="Oliveira A."/>
            <person name="Franca L."/>
            <person name="Magalhaes V."/>
            <person name="Alqueres S."/>
            <person name="Cardoso A."/>
            <person name="Almeida W."/>
            <person name="Loureiro M.M."/>
            <person name="Nogueira E."/>
            <person name="Cidade D."/>
            <person name="Oliveira D."/>
            <person name="Simao T."/>
            <person name="Macedo J."/>
            <person name="Valadao A."/>
            <person name="Dreschsel M."/>
            <person name="Freitas F."/>
            <person name="Vidal M."/>
            <person name="Guedes H."/>
            <person name="Rodrigues E."/>
            <person name="Meneses C."/>
            <person name="Brioso P."/>
            <person name="Pozzer L."/>
            <person name="Figueiredo D."/>
            <person name="Montano H."/>
            <person name="Junior J."/>
            <person name="Filho G."/>
            <person name="Flores V."/>
            <person name="Ferreira B."/>
            <person name="Branco A."/>
            <person name="Gonzalez P."/>
            <person name="Guillobel H."/>
            <person name="Lemos M."/>
            <person name="Seibel L."/>
            <person name="Macedo J."/>
            <person name="Alves-Ferreira M."/>
            <person name="Sachetto-Martins G."/>
            <person name="Coelho A."/>
            <person name="Santos E."/>
            <person name="Amaral G."/>
            <person name="Neves A."/>
            <person name="Pacheco A.B."/>
            <person name="Carvalho D."/>
            <person name="Lery L."/>
            <person name="Bisch P."/>
            <person name="Rossle S.C."/>
            <person name="Urmenyi T."/>
            <person name="Kruger W.V."/>
            <person name="Martins O."/>
            <person name="Baldani J.I."/>
            <person name="Ferreira P.C."/>
        </authorList>
    </citation>
    <scope>NUCLEOTIDE SEQUENCE [LARGE SCALE GENOMIC DNA]</scope>
    <source>
        <strain evidence="7">ATCC 49037 / DSM 5601 / CCUG 37298 / CIP 103539 / LMG 7603 / PAl5</strain>
    </source>
</reference>
<keyword evidence="3" id="KW-0804">Transcription</keyword>
<dbReference type="SMART" id="SM00895">
    <property type="entry name" value="FCD"/>
    <property type="match status" value="1"/>
</dbReference>
<dbReference type="SUPFAM" id="SSF48008">
    <property type="entry name" value="GntR ligand-binding domain-like"/>
    <property type="match status" value="1"/>
</dbReference>
<accession>A9HCH0</accession>
<dbReference type="OrthoDB" id="7347280at2"/>
<gene>
    <name evidence="6" type="ordered locus">GDI1002</name>
</gene>
<dbReference type="CDD" id="cd07377">
    <property type="entry name" value="WHTH_GntR"/>
    <property type="match status" value="1"/>
</dbReference>
<evidence type="ECO:0000259" key="5">
    <source>
        <dbReference type="PROSITE" id="PS50949"/>
    </source>
</evidence>
<dbReference type="SMART" id="SM00345">
    <property type="entry name" value="HTH_GNTR"/>
    <property type="match status" value="1"/>
</dbReference>
<feature type="region of interest" description="Disordered" evidence="4">
    <location>
        <begin position="232"/>
        <end position="252"/>
    </location>
</feature>
<evidence type="ECO:0000256" key="4">
    <source>
        <dbReference type="SAM" id="MobiDB-lite"/>
    </source>
</evidence>
<evidence type="ECO:0000256" key="2">
    <source>
        <dbReference type="ARBA" id="ARBA00023125"/>
    </source>
</evidence>
<proteinExistence type="predicted"/>
<organism evidence="6 7">
    <name type="scientific">Gluconacetobacter diazotrophicus (strain ATCC 49037 / DSM 5601 / CCUG 37298 / CIP 103539 / LMG 7603 / PAl5)</name>
    <dbReference type="NCBI Taxonomy" id="272568"/>
    <lineage>
        <taxon>Bacteria</taxon>
        <taxon>Pseudomonadati</taxon>
        <taxon>Pseudomonadota</taxon>
        <taxon>Alphaproteobacteria</taxon>
        <taxon>Acetobacterales</taxon>
        <taxon>Acetobacteraceae</taxon>
        <taxon>Gluconacetobacter</taxon>
    </lineage>
</organism>
<keyword evidence="1" id="KW-0805">Transcription regulation</keyword>
<dbReference type="InterPro" id="IPR000524">
    <property type="entry name" value="Tscrpt_reg_HTH_GntR"/>
</dbReference>
<dbReference type="EMBL" id="AM889285">
    <property type="protein sequence ID" value="CAP54945.1"/>
    <property type="molecule type" value="Genomic_DNA"/>
</dbReference>
<keyword evidence="2" id="KW-0238">DNA-binding</keyword>
<protein>
    <submittedName>
        <fullName evidence="6">Putative transcriptional regulator protein, GntR family</fullName>
    </submittedName>
</protein>